<sequence length="542" mass="60265">MLNLKAAKELAAKELGSSAQSARGPPASTALDKVDAGRSSSSGPGSMRRRPSVASVGEGEASTVSLAGAAGLNPRFSIGDRVEYRSDTHRQWLQGVVQRIREGGAVYDLDVKKGAQASKLRLARGSAGSDSLFDRVDRNHVFDGNGNGTPPSPKLPVQEPVSRGASGFASAQSTGRLSRGGDRGGDGLSSSAPAPQRRGDVLASRDEDRYETSIQARSIHTELSQATRTIQSQQLEWAEMAGRDMASRAGAVTVRKMVETTKNLLQGLEGALMLRSGFLAGCFHTWRFEVELSRAGQQHREELEQHHDAWAAHFAHHQRSFEEQLRDSAEHQMTRKEKARQQAELLLDQWAEGERTGTLRQSYHAWHTYSSQTKNLKRSAAQIHTVIYGWAEGKVKGTAHAGFLSWRHLTMSEKEVRQKEADMQKLKGTFQDQLDAEHLKKDEEMAAKLREIEARRKDRCGSVETMLLQWQKGKQKGSATMIWKSWATYAKGQRSRERRREGMQLQMRKWMEGEARGLLHTCFLDWKTSAKLTAEAQKAEHS</sequence>
<dbReference type="EMBL" id="CAJNNV010029753">
    <property type="protein sequence ID" value="CAE8629962.1"/>
    <property type="molecule type" value="Genomic_DNA"/>
</dbReference>
<evidence type="ECO:0000313" key="2">
    <source>
        <dbReference type="EMBL" id="CAE8629962.1"/>
    </source>
</evidence>
<reference evidence="2" key="1">
    <citation type="submission" date="2021-02" db="EMBL/GenBank/DDBJ databases">
        <authorList>
            <person name="Dougan E. K."/>
            <person name="Rhodes N."/>
            <person name="Thang M."/>
            <person name="Chan C."/>
        </authorList>
    </citation>
    <scope>NUCLEOTIDE SEQUENCE</scope>
</reference>
<accession>A0A813GXH2</accession>
<keyword evidence="3" id="KW-1185">Reference proteome</keyword>
<comment type="caution">
    <text evidence="2">The sequence shown here is derived from an EMBL/GenBank/DDBJ whole genome shotgun (WGS) entry which is preliminary data.</text>
</comment>
<feature type="non-terminal residue" evidence="2">
    <location>
        <position position="542"/>
    </location>
</feature>
<name>A0A813GXH2_POLGL</name>
<dbReference type="AlphaFoldDB" id="A0A813GXH2"/>
<dbReference type="OrthoDB" id="471300at2759"/>
<gene>
    <name evidence="2" type="ORF">PGLA1383_LOCUS46362</name>
</gene>
<feature type="compositionally biased region" description="Low complexity" evidence="1">
    <location>
        <begin position="37"/>
        <end position="46"/>
    </location>
</feature>
<protein>
    <submittedName>
        <fullName evidence="2">Uncharacterized protein</fullName>
    </submittedName>
</protein>
<proteinExistence type="predicted"/>
<organism evidence="2 3">
    <name type="scientific">Polarella glacialis</name>
    <name type="common">Dinoflagellate</name>
    <dbReference type="NCBI Taxonomy" id="89957"/>
    <lineage>
        <taxon>Eukaryota</taxon>
        <taxon>Sar</taxon>
        <taxon>Alveolata</taxon>
        <taxon>Dinophyceae</taxon>
        <taxon>Suessiales</taxon>
        <taxon>Suessiaceae</taxon>
        <taxon>Polarella</taxon>
    </lineage>
</organism>
<feature type="compositionally biased region" description="Basic and acidic residues" evidence="1">
    <location>
        <begin position="197"/>
        <end position="209"/>
    </location>
</feature>
<evidence type="ECO:0000313" key="3">
    <source>
        <dbReference type="Proteomes" id="UP000654075"/>
    </source>
</evidence>
<dbReference type="Proteomes" id="UP000654075">
    <property type="component" value="Unassembled WGS sequence"/>
</dbReference>
<feature type="region of interest" description="Disordered" evidence="1">
    <location>
        <begin position="138"/>
        <end position="209"/>
    </location>
</feature>
<evidence type="ECO:0000256" key="1">
    <source>
        <dbReference type="SAM" id="MobiDB-lite"/>
    </source>
</evidence>
<feature type="region of interest" description="Disordered" evidence="1">
    <location>
        <begin position="13"/>
        <end position="59"/>
    </location>
</feature>